<evidence type="ECO:0000256" key="5">
    <source>
        <dbReference type="ARBA" id="ARBA00022989"/>
    </source>
</evidence>
<feature type="transmembrane region" description="Helical" evidence="7">
    <location>
        <begin position="70"/>
        <end position="92"/>
    </location>
</feature>
<feature type="domain" description="YetF C-terminal" evidence="8">
    <location>
        <begin position="93"/>
        <end position="217"/>
    </location>
</feature>
<evidence type="ECO:0000313" key="9">
    <source>
        <dbReference type="EMBL" id="MDM5455376.1"/>
    </source>
</evidence>
<sequence>MKFETYLKELFMEDLIQPIIRTVISYIVLLVFTYLFGKRINSQLNYYSFALSVTVGSYIANMGFDTNLQFFPTLASFLTLIFIFFLSSLFSFKQRGFRKYLSGKPLIIIEKGEINEFNMKKAKYSIDDLKQQIREQGLFKIDQIETAILEVSGKLSIQKKEEYQPLLKKDIDLITSEIPIELIFNGEIITKNLTSLYNEEWVMKQCKDRKITAKDVRYGVVGRNGVFYVMN</sequence>
<evidence type="ECO:0000256" key="6">
    <source>
        <dbReference type="ARBA" id="ARBA00023136"/>
    </source>
</evidence>
<dbReference type="GO" id="GO:0005886">
    <property type="term" value="C:plasma membrane"/>
    <property type="evidence" value="ECO:0007669"/>
    <property type="project" value="UniProtKB-SubCell"/>
</dbReference>
<dbReference type="AlphaFoldDB" id="A0AAW7IVD0"/>
<dbReference type="EMBL" id="JAUCEY010000008">
    <property type="protein sequence ID" value="MDM5455376.1"/>
    <property type="molecule type" value="Genomic_DNA"/>
</dbReference>
<evidence type="ECO:0000256" key="2">
    <source>
        <dbReference type="ARBA" id="ARBA00006448"/>
    </source>
</evidence>
<name>A0AAW7IVD0_9BACI</name>
<evidence type="ECO:0000259" key="8">
    <source>
        <dbReference type="Pfam" id="PF04239"/>
    </source>
</evidence>
<dbReference type="InterPro" id="IPR023090">
    <property type="entry name" value="UPF0702_alpha/beta_dom_sf"/>
</dbReference>
<comment type="caution">
    <text evidence="9">The sequence shown here is derived from an EMBL/GenBank/DDBJ whole genome shotgun (WGS) entry which is preliminary data.</text>
</comment>
<accession>A0AAW7IVD0</accession>
<dbReference type="Pfam" id="PF04239">
    <property type="entry name" value="DUF421"/>
    <property type="match status" value="1"/>
</dbReference>
<reference evidence="9" key="1">
    <citation type="submission" date="2023-06" db="EMBL/GenBank/DDBJ databases">
        <title>Comparative genomics of Bacillaceae isolates and their secondary metabolite potential.</title>
        <authorList>
            <person name="Song L."/>
            <person name="Nielsen L.J."/>
            <person name="Mohite O."/>
            <person name="Xu X."/>
            <person name="Weber T."/>
            <person name="Kovacs A.T."/>
        </authorList>
    </citation>
    <scope>NUCLEOTIDE SEQUENCE</scope>
    <source>
        <strain evidence="9">D8_B_37</strain>
    </source>
</reference>
<organism evidence="9 10">
    <name type="scientific">Peribacillus simplex</name>
    <dbReference type="NCBI Taxonomy" id="1478"/>
    <lineage>
        <taxon>Bacteria</taxon>
        <taxon>Bacillati</taxon>
        <taxon>Bacillota</taxon>
        <taxon>Bacilli</taxon>
        <taxon>Bacillales</taxon>
        <taxon>Bacillaceae</taxon>
        <taxon>Peribacillus</taxon>
    </lineage>
</organism>
<dbReference type="PANTHER" id="PTHR34582">
    <property type="entry name" value="UPF0702 TRANSMEMBRANE PROTEIN YCAP"/>
    <property type="match status" value="1"/>
</dbReference>
<dbReference type="InterPro" id="IPR007353">
    <property type="entry name" value="DUF421"/>
</dbReference>
<comment type="similarity">
    <text evidence="2">Belongs to the UPF0702 family.</text>
</comment>
<gene>
    <name evidence="9" type="ORF">QUF89_25115</name>
</gene>
<protein>
    <submittedName>
        <fullName evidence="9">DUF421 domain-containing protein</fullName>
    </submittedName>
</protein>
<dbReference type="RefSeq" id="WP_289321060.1">
    <property type="nucleotide sequence ID" value="NZ_JAUCEY010000008.1"/>
</dbReference>
<keyword evidence="6 7" id="KW-0472">Membrane</keyword>
<evidence type="ECO:0000256" key="7">
    <source>
        <dbReference type="SAM" id="Phobius"/>
    </source>
</evidence>
<feature type="transmembrane region" description="Helical" evidence="7">
    <location>
        <begin position="44"/>
        <end position="64"/>
    </location>
</feature>
<dbReference type="Proteomes" id="UP001234602">
    <property type="component" value="Unassembled WGS sequence"/>
</dbReference>
<comment type="subcellular location">
    <subcellularLocation>
        <location evidence="1">Cell membrane</location>
        <topology evidence="1">Multi-pass membrane protein</topology>
    </subcellularLocation>
</comment>
<evidence type="ECO:0000313" key="10">
    <source>
        <dbReference type="Proteomes" id="UP001234602"/>
    </source>
</evidence>
<keyword evidence="3" id="KW-1003">Cell membrane</keyword>
<dbReference type="Gene3D" id="3.30.240.20">
    <property type="entry name" value="bsu07140 like domains"/>
    <property type="match status" value="2"/>
</dbReference>
<evidence type="ECO:0000256" key="4">
    <source>
        <dbReference type="ARBA" id="ARBA00022692"/>
    </source>
</evidence>
<keyword evidence="4 7" id="KW-0812">Transmembrane</keyword>
<keyword evidence="5 7" id="KW-1133">Transmembrane helix</keyword>
<evidence type="ECO:0000256" key="1">
    <source>
        <dbReference type="ARBA" id="ARBA00004651"/>
    </source>
</evidence>
<proteinExistence type="inferred from homology"/>
<feature type="transmembrane region" description="Helical" evidence="7">
    <location>
        <begin position="15"/>
        <end position="37"/>
    </location>
</feature>
<evidence type="ECO:0000256" key="3">
    <source>
        <dbReference type="ARBA" id="ARBA00022475"/>
    </source>
</evidence>
<dbReference type="PANTHER" id="PTHR34582:SF7">
    <property type="entry name" value="UPF0702 TRANSMEMBRANE PROTEIN YDFS"/>
    <property type="match status" value="1"/>
</dbReference>